<name>A0A8J6NV68_9BACT</name>
<dbReference type="Proteomes" id="UP000603434">
    <property type="component" value="Unassembled WGS sequence"/>
</dbReference>
<gene>
    <name evidence="1" type="ORF">H8E23_07665</name>
</gene>
<accession>A0A8J6NV68</accession>
<evidence type="ECO:0008006" key="3">
    <source>
        <dbReference type="Google" id="ProtNLM"/>
    </source>
</evidence>
<comment type="caution">
    <text evidence="1">The sequence shown here is derived from an EMBL/GenBank/DDBJ whole genome shotgun (WGS) entry which is preliminary data.</text>
</comment>
<evidence type="ECO:0000313" key="2">
    <source>
        <dbReference type="Proteomes" id="UP000603434"/>
    </source>
</evidence>
<organism evidence="1 2">
    <name type="scientific">Candidatus Desulfatibia profunda</name>
    <dbReference type="NCBI Taxonomy" id="2841695"/>
    <lineage>
        <taxon>Bacteria</taxon>
        <taxon>Pseudomonadati</taxon>
        <taxon>Thermodesulfobacteriota</taxon>
        <taxon>Desulfobacteria</taxon>
        <taxon>Desulfobacterales</taxon>
        <taxon>Desulfobacterales incertae sedis</taxon>
        <taxon>Candidatus Desulfatibia</taxon>
    </lineage>
</organism>
<reference evidence="1 2" key="1">
    <citation type="submission" date="2020-08" db="EMBL/GenBank/DDBJ databases">
        <title>Bridging the membrane lipid divide: bacteria of the FCB group superphylum have the potential to synthesize archaeal ether lipids.</title>
        <authorList>
            <person name="Villanueva L."/>
            <person name="Von Meijenfeldt F.A.B."/>
            <person name="Westbye A.B."/>
            <person name="Yadav S."/>
            <person name="Hopmans E.C."/>
            <person name="Dutilh B.E."/>
            <person name="Sinninghe Damste J.S."/>
        </authorList>
    </citation>
    <scope>NUCLEOTIDE SEQUENCE [LARGE SCALE GENOMIC DNA]</scope>
    <source>
        <strain evidence="1">NIOZ-UU30</strain>
    </source>
</reference>
<dbReference type="AlphaFoldDB" id="A0A8J6NV68"/>
<proteinExistence type="predicted"/>
<sequence>MKPTTKFILLLGSVLMIAVVICACATKSYIDVTYRLPAAAQDFQGKRVFLDCRDMRPDKTIFGEKTKAEFKHFTGLFSLSVNQGEKPFVAGAFDLPSLFKEAFSRRLANLGIDVITRQDQSTPGIEIIIKNFRLNLVDRKWVANIMYEARLLKEDRLLAEQTISGDAERIKAFGIGDAEKVLGDIFSDSVNRLNVRKLFEQALP</sequence>
<dbReference type="EMBL" id="JACNJH010000128">
    <property type="protein sequence ID" value="MBC8361258.1"/>
    <property type="molecule type" value="Genomic_DNA"/>
</dbReference>
<protein>
    <recommendedName>
        <fullName evidence="3">ABC-type transport auxiliary lipoprotein component domain-containing protein</fullName>
    </recommendedName>
</protein>
<dbReference type="PROSITE" id="PS51257">
    <property type="entry name" value="PROKAR_LIPOPROTEIN"/>
    <property type="match status" value="1"/>
</dbReference>
<evidence type="ECO:0000313" key="1">
    <source>
        <dbReference type="EMBL" id="MBC8361258.1"/>
    </source>
</evidence>